<evidence type="ECO:0000313" key="2">
    <source>
        <dbReference type="Proteomes" id="UP001251524"/>
    </source>
</evidence>
<accession>A0ABU1WED3</accession>
<evidence type="ECO:0000313" key="1">
    <source>
        <dbReference type="EMBL" id="MDR7135922.1"/>
    </source>
</evidence>
<reference evidence="1 2" key="1">
    <citation type="submission" date="2023-07" db="EMBL/GenBank/DDBJ databases">
        <title>Sorghum-associated microbial communities from plants grown in Nebraska, USA.</title>
        <authorList>
            <person name="Schachtman D."/>
        </authorList>
    </citation>
    <scope>NUCLEOTIDE SEQUENCE [LARGE SCALE GENOMIC DNA]</scope>
    <source>
        <strain evidence="1 2">BE198</strain>
    </source>
</reference>
<comment type="caution">
    <text evidence="1">The sequence shown here is derived from an EMBL/GenBank/DDBJ whole genome shotgun (WGS) entry which is preliminary data.</text>
</comment>
<dbReference type="RefSeq" id="WP_310063992.1">
    <property type="nucleotide sequence ID" value="NZ_JAVDVY010000003.1"/>
</dbReference>
<evidence type="ECO:0008006" key="3">
    <source>
        <dbReference type="Google" id="ProtNLM"/>
    </source>
</evidence>
<keyword evidence="2" id="KW-1185">Reference proteome</keyword>
<gene>
    <name evidence="1" type="ORF">J2X06_003140</name>
</gene>
<protein>
    <recommendedName>
        <fullName evidence="3">STAS/SEC14 domain-containing protein</fullName>
    </recommendedName>
</protein>
<organism evidence="1 2">
    <name type="scientific">Lysobacter niastensis</name>
    <dbReference type="NCBI Taxonomy" id="380629"/>
    <lineage>
        <taxon>Bacteria</taxon>
        <taxon>Pseudomonadati</taxon>
        <taxon>Pseudomonadota</taxon>
        <taxon>Gammaproteobacteria</taxon>
        <taxon>Lysobacterales</taxon>
        <taxon>Lysobacteraceae</taxon>
        <taxon>Lysobacter</taxon>
    </lineage>
</organism>
<dbReference type="EMBL" id="JAVDVY010000003">
    <property type="protein sequence ID" value="MDR7135922.1"/>
    <property type="molecule type" value="Genomic_DNA"/>
</dbReference>
<proteinExistence type="predicted"/>
<dbReference type="Proteomes" id="UP001251524">
    <property type="component" value="Unassembled WGS sequence"/>
</dbReference>
<sequence length="125" mass="14315">MEVEASPLQVEISRHRLGLRVHVRGEETFENTVAYWRTIIDKLDGIPGRGLLLIDELQGTPLSEPQWLDLIVSMDGSHLRRFRIAHVRPGGLRDVEYCELFARDADYDARVFVDEGSAERWLAEA</sequence>
<name>A0ABU1WED3_9GAMM</name>